<accession>A0AAD9R6K5</accession>
<reference evidence="2" key="2">
    <citation type="journal article" date="2023" name="Science">
        <title>Genomic signatures of disease resistance in endangered staghorn corals.</title>
        <authorList>
            <person name="Vollmer S.V."/>
            <person name="Selwyn J.D."/>
            <person name="Despard B.A."/>
            <person name="Roesel C.L."/>
        </authorList>
    </citation>
    <scope>NUCLEOTIDE SEQUENCE</scope>
    <source>
        <strain evidence="2">K2</strain>
    </source>
</reference>
<proteinExistence type="predicted"/>
<evidence type="ECO:0000256" key="1">
    <source>
        <dbReference type="SAM" id="Phobius"/>
    </source>
</evidence>
<comment type="caution">
    <text evidence="2">The sequence shown here is derived from an EMBL/GenBank/DDBJ whole genome shotgun (WGS) entry which is preliminary data.</text>
</comment>
<sequence>MGSAPSPLCCCEYRNVEGQRTHIFAFCCECDELDNAVDQCLKGKRVPREKLRQICLVVSDRIRIPWIEGARKVELDVFVPLLFLSGSLYFACYGLIFSVLTFVYTPLFVLIYYFYVLNQRKRTWFFVSWALFSLVGTFGCFLVHVSPYYSYIQSVIVSSGFIVVLLLYLRVVFSRSFLDAYTLDLKPLQNGVPKLNGKDFQDLTCCFCTKGPFNRSKHCRICGYCVPRSDHHCVWSSIVFVASWYAIMFIFGMSSLLLQQLTFISFNLTGDEWRRSSRNKPLWEVLWKHQYNRGLIRNWRDFLCLRERTSVKSEELV</sequence>
<gene>
    <name evidence="2" type="ORF">P5673_001520</name>
</gene>
<feature type="transmembrane region" description="Helical" evidence="1">
    <location>
        <begin position="123"/>
        <end position="145"/>
    </location>
</feature>
<name>A0AAD9R6K5_ACRCE</name>
<keyword evidence="3" id="KW-1185">Reference proteome</keyword>
<keyword evidence="1" id="KW-1133">Transmembrane helix</keyword>
<evidence type="ECO:0000313" key="3">
    <source>
        <dbReference type="Proteomes" id="UP001249851"/>
    </source>
</evidence>
<dbReference type="EMBL" id="JARQWQ010000002">
    <property type="protein sequence ID" value="KAK2573818.1"/>
    <property type="molecule type" value="Genomic_DNA"/>
</dbReference>
<dbReference type="Proteomes" id="UP001249851">
    <property type="component" value="Unassembled WGS sequence"/>
</dbReference>
<feature type="transmembrane region" description="Helical" evidence="1">
    <location>
        <begin position="238"/>
        <end position="258"/>
    </location>
</feature>
<dbReference type="PROSITE" id="PS50216">
    <property type="entry name" value="DHHC"/>
    <property type="match status" value="1"/>
</dbReference>
<keyword evidence="1" id="KW-0812">Transmembrane</keyword>
<keyword evidence="1" id="KW-0472">Membrane</keyword>
<feature type="transmembrane region" description="Helical" evidence="1">
    <location>
        <begin position="88"/>
        <end position="116"/>
    </location>
</feature>
<dbReference type="AlphaFoldDB" id="A0AAD9R6K5"/>
<feature type="transmembrane region" description="Helical" evidence="1">
    <location>
        <begin position="151"/>
        <end position="169"/>
    </location>
</feature>
<protein>
    <submittedName>
        <fullName evidence="2">Palmitoyltransferase ZDHHC23</fullName>
    </submittedName>
</protein>
<organism evidence="2 3">
    <name type="scientific">Acropora cervicornis</name>
    <name type="common">Staghorn coral</name>
    <dbReference type="NCBI Taxonomy" id="6130"/>
    <lineage>
        <taxon>Eukaryota</taxon>
        <taxon>Metazoa</taxon>
        <taxon>Cnidaria</taxon>
        <taxon>Anthozoa</taxon>
        <taxon>Hexacorallia</taxon>
        <taxon>Scleractinia</taxon>
        <taxon>Astrocoeniina</taxon>
        <taxon>Acroporidae</taxon>
        <taxon>Acropora</taxon>
    </lineage>
</organism>
<reference evidence="2" key="1">
    <citation type="journal article" date="2023" name="G3 (Bethesda)">
        <title>Whole genome assembly and annotation of the endangered Caribbean coral Acropora cervicornis.</title>
        <authorList>
            <person name="Selwyn J.D."/>
            <person name="Vollmer S.V."/>
        </authorList>
    </citation>
    <scope>NUCLEOTIDE SEQUENCE</scope>
    <source>
        <strain evidence="2">K2</strain>
    </source>
</reference>
<evidence type="ECO:0000313" key="2">
    <source>
        <dbReference type="EMBL" id="KAK2573818.1"/>
    </source>
</evidence>